<dbReference type="GO" id="GO:0016020">
    <property type="term" value="C:membrane"/>
    <property type="evidence" value="ECO:0007669"/>
    <property type="project" value="TreeGrafter"/>
</dbReference>
<dbReference type="GO" id="GO:0046464">
    <property type="term" value="P:acylglycerol catabolic process"/>
    <property type="evidence" value="ECO:0007669"/>
    <property type="project" value="TreeGrafter"/>
</dbReference>
<keyword evidence="3" id="KW-1185">Reference proteome</keyword>
<dbReference type="STRING" id="1245748.A0A3R7G9Q0"/>
<dbReference type="EMBL" id="NIDN02000100">
    <property type="protein sequence ID" value="RLL96756.1"/>
    <property type="molecule type" value="Genomic_DNA"/>
</dbReference>
<feature type="domain" description="AB hydrolase-1" evidence="1">
    <location>
        <begin position="30"/>
        <end position="276"/>
    </location>
</feature>
<dbReference type="Gene3D" id="3.40.50.1820">
    <property type="entry name" value="alpha/beta hydrolase"/>
    <property type="match status" value="1"/>
</dbReference>
<dbReference type="PANTHER" id="PTHR43798:SF33">
    <property type="entry name" value="HYDROLASE, PUTATIVE (AFU_ORTHOLOGUE AFUA_2G14860)-RELATED"/>
    <property type="match status" value="1"/>
</dbReference>
<gene>
    <name evidence="2" type="ORF">CFD26_105977</name>
</gene>
<dbReference type="InterPro" id="IPR050266">
    <property type="entry name" value="AB_hydrolase_sf"/>
</dbReference>
<name>A0A3R7G9Q0_9EURO</name>
<dbReference type="Proteomes" id="UP000215289">
    <property type="component" value="Unassembled WGS sequence"/>
</dbReference>
<dbReference type="GO" id="GO:0047372">
    <property type="term" value="F:monoacylglycerol lipase activity"/>
    <property type="evidence" value="ECO:0007669"/>
    <property type="project" value="TreeGrafter"/>
</dbReference>
<dbReference type="InterPro" id="IPR029058">
    <property type="entry name" value="AB_hydrolase_fold"/>
</dbReference>
<dbReference type="SUPFAM" id="SSF53474">
    <property type="entry name" value="alpha/beta-Hydrolases"/>
    <property type="match status" value="1"/>
</dbReference>
<dbReference type="InterPro" id="IPR000639">
    <property type="entry name" value="Epox_hydrolase-like"/>
</dbReference>
<dbReference type="InterPro" id="IPR000073">
    <property type="entry name" value="AB_hydrolase_1"/>
</dbReference>
<proteinExistence type="predicted"/>
<dbReference type="PANTHER" id="PTHR43798">
    <property type="entry name" value="MONOACYLGLYCEROL LIPASE"/>
    <property type="match status" value="1"/>
</dbReference>
<dbReference type="OrthoDB" id="19657at2759"/>
<evidence type="ECO:0000313" key="2">
    <source>
        <dbReference type="EMBL" id="RLL96756.1"/>
    </source>
</evidence>
<sequence length="300" mass="33688">MSNIKIVHVSHLGGIDAAYRMPMPYDPSKPTLVLINAFTTTSELFTEQFGNPQLTSNMNLLAIELLGHGQTRTAREHWTYWDSAEMNLQVLDMLGIEKAFVLGTSQGGWVAVQMALMCPDKVLGIIPIGTSLDAESERSRQLHCWEGPDILKPFIEQWTSTRITPEFEPDTAYCDALIDIGFNECSAETREFWREIIRSSYLGDDGRRRIRMAGINLVERGGLYWRLSDVQCPVMWLHGTKDAVFSVANAMEAIRRFTSSPDAQLIALEGGAHFLNCSNASEVDEAVLEFVTKHKDYLLP</sequence>
<dbReference type="PRINTS" id="PR00412">
    <property type="entry name" value="EPOXHYDRLASE"/>
</dbReference>
<protein>
    <recommendedName>
        <fullName evidence="1">AB hydrolase-1 domain-containing protein</fullName>
    </recommendedName>
</protein>
<dbReference type="Pfam" id="PF00561">
    <property type="entry name" value="Abhydrolase_1"/>
    <property type="match status" value="1"/>
</dbReference>
<reference evidence="2 3" key="1">
    <citation type="submission" date="2018-08" db="EMBL/GenBank/DDBJ databases">
        <title>Draft genome sequences of two Aspergillus turcosus clinical strains isolated from bronchoalveolar lavage fluid: one azole-susceptible and the other azole-resistant.</title>
        <authorList>
            <person name="Parent-Michaud M."/>
            <person name="Dufresne P.J."/>
            <person name="Fournier E."/>
            <person name="Martineau C."/>
            <person name="Moreira S."/>
            <person name="Perkins V."/>
            <person name="De Repentigny L."/>
            <person name="Dufresne S.F."/>
        </authorList>
    </citation>
    <scope>NUCLEOTIDE SEQUENCE [LARGE SCALE GENOMIC DNA]</scope>
    <source>
        <strain evidence="2">HMR AF 1038</strain>
    </source>
</reference>
<comment type="caution">
    <text evidence="2">The sequence shown here is derived from an EMBL/GenBank/DDBJ whole genome shotgun (WGS) entry which is preliminary data.</text>
</comment>
<dbReference type="AlphaFoldDB" id="A0A3R7G9Q0"/>
<accession>A0A3R7G9Q0</accession>
<organism evidence="2 3">
    <name type="scientific">Aspergillus turcosus</name>
    <dbReference type="NCBI Taxonomy" id="1245748"/>
    <lineage>
        <taxon>Eukaryota</taxon>
        <taxon>Fungi</taxon>
        <taxon>Dikarya</taxon>
        <taxon>Ascomycota</taxon>
        <taxon>Pezizomycotina</taxon>
        <taxon>Eurotiomycetes</taxon>
        <taxon>Eurotiomycetidae</taxon>
        <taxon>Eurotiales</taxon>
        <taxon>Aspergillaceae</taxon>
        <taxon>Aspergillus</taxon>
        <taxon>Aspergillus subgen. Fumigati</taxon>
    </lineage>
</organism>
<evidence type="ECO:0000259" key="1">
    <source>
        <dbReference type="Pfam" id="PF00561"/>
    </source>
</evidence>
<evidence type="ECO:0000313" key="3">
    <source>
        <dbReference type="Proteomes" id="UP000215289"/>
    </source>
</evidence>